<keyword evidence="4" id="KW-1185">Reference proteome</keyword>
<dbReference type="OrthoDB" id="7575400at2"/>
<evidence type="ECO:0000313" key="3">
    <source>
        <dbReference type="EMBL" id="RJF97846.1"/>
    </source>
</evidence>
<dbReference type="EMBL" id="QYUO01000001">
    <property type="protein sequence ID" value="RJF97846.1"/>
    <property type="molecule type" value="Genomic_DNA"/>
</dbReference>
<comment type="similarity">
    <text evidence="1">Belongs to the barstar family.</text>
</comment>
<feature type="domain" description="Barstar (barnase inhibitor)" evidence="2">
    <location>
        <begin position="1"/>
        <end position="104"/>
    </location>
</feature>
<evidence type="ECO:0000313" key="4">
    <source>
        <dbReference type="Proteomes" id="UP000265955"/>
    </source>
</evidence>
<dbReference type="RefSeq" id="WP_119767792.1">
    <property type="nucleotide sequence ID" value="NZ_QYUO01000001.1"/>
</dbReference>
<organism evidence="3 4">
    <name type="scientific">Noviherbaspirillum saxi</name>
    <dbReference type="NCBI Taxonomy" id="2320863"/>
    <lineage>
        <taxon>Bacteria</taxon>
        <taxon>Pseudomonadati</taxon>
        <taxon>Pseudomonadota</taxon>
        <taxon>Betaproteobacteria</taxon>
        <taxon>Burkholderiales</taxon>
        <taxon>Oxalobacteraceae</taxon>
        <taxon>Noviherbaspirillum</taxon>
    </lineage>
</organism>
<sequence>MPAVQLDGRTMSDWAGFHRTCKAAFGFPEFYGNNMDAWIDCLSGLRDGDGMSSFVLHPDELLQIQILHSDVLRRDAPEILAALEECSAEVNQLFAENGEKPAVDLVLR</sequence>
<dbReference type="Proteomes" id="UP000265955">
    <property type="component" value="Unassembled WGS sequence"/>
</dbReference>
<accession>A0A3A3FPA9</accession>
<gene>
    <name evidence="3" type="ORF">D3871_04405</name>
</gene>
<comment type="caution">
    <text evidence="3">The sequence shown here is derived from an EMBL/GenBank/DDBJ whole genome shotgun (WGS) entry which is preliminary data.</text>
</comment>
<proteinExistence type="inferred from homology"/>
<evidence type="ECO:0000259" key="2">
    <source>
        <dbReference type="Pfam" id="PF01337"/>
    </source>
</evidence>
<dbReference type="Gene3D" id="3.30.370.10">
    <property type="entry name" value="Barstar-like"/>
    <property type="match status" value="1"/>
</dbReference>
<dbReference type="AlphaFoldDB" id="A0A3A3FPA9"/>
<dbReference type="InterPro" id="IPR000468">
    <property type="entry name" value="Barstar"/>
</dbReference>
<protein>
    <submittedName>
        <fullName evidence="3">Barnase inhibitor</fullName>
    </submittedName>
</protein>
<dbReference type="Pfam" id="PF01337">
    <property type="entry name" value="Barstar"/>
    <property type="match status" value="1"/>
</dbReference>
<reference evidence="4" key="1">
    <citation type="submission" date="2018-09" db="EMBL/GenBank/DDBJ databases">
        <authorList>
            <person name="Zhu H."/>
        </authorList>
    </citation>
    <scope>NUCLEOTIDE SEQUENCE [LARGE SCALE GENOMIC DNA]</scope>
    <source>
        <strain evidence="4">K1R23-30</strain>
    </source>
</reference>
<name>A0A3A3FPA9_9BURK</name>
<dbReference type="InterPro" id="IPR035905">
    <property type="entry name" value="Barstar-like_sf"/>
</dbReference>
<evidence type="ECO:0000256" key="1">
    <source>
        <dbReference type="ARBA" id="ARBA00006845"/>
    </source>
</evidence>
<dbReference type="SUPFAM" id="SSF52038">
    <property type="entry name" value="Barstar-related"/>
    <property type="match status" value="1"/>
</dbReference>